<evidence type="ECO:0000259" key="1">
    <source>
        <dbReference type="Pfam" id="PF02036"/>
    </source>
</evidence>
<reference evidence="2 3" key="1">
    <citation type="submission" date="2017-04" db="EMBL/GenBank/DDBJ databases">
        <title>Novel microbial lineages endemic to geothermal iron-oxide mats fill important gaps in the evolutionary history of Archaea.</title>
        <authorList>
            <person name="Jay Z.J."/>
            <person name="Beam J.P."/>
            <person name="Dlakic M."/>
            <person name="Rusch D.B."/>
            <person name="Kozubal M.A."/>
            <person name="Inskeep W.P."/>
        </authorList>
    </citation>
    <scope>NUCLEOTIDE SEQUENCE [LARGE SCALE GENOMIC DNA]</scope>
    <source>
        <strain evidence="2">BE_D</strain>
    </source>
</reference>
<feature type="domain" description="SCP2" evidence="1">
    <location>
        <begin position="8"/>
        <end position="102"/>
    </location>
</feature>
<dbReference type="AlphaFoldDB" id="A0A2R6C886"/>
<dbReference type="SUPFAM" id="SSF55718">
    <property type="entry name" value="SCP-like"/>
    <property type="match status" value="1"/>
</dbReference>
<gene>
    <name evidence="2" type="ORF">B9Q04_12615</name>
</gene>
<organism evidence="2 3">
    <name type="scientific">Candidatus Marsarchaeota G2 archaeon BE_D</name>
    <dbReference type="NCBI Taxonomy" id="1978158"/>
    <lineage>
        <taxon>Archaea</taxon>
        <taxon>Candidatus Marsarchaeota</taxon>
        <taxon>Candidatus Marsarchaeota group 2</taxon>
    </lineage>
</organism>
<dbReference type="Pfam" id="PF02036">
    <property type="entry name" value="SCP2"/>
    <property type="match status" value="1"/>
</dbReference>
<accession>A0A2R6C886</accession>
<evidence type="ECO:0000313" key="3">
    <source>
        <dbReference type="Proteomes" id="UP000242015"/>
    </source>
</evidence>
<evidence type="ECO:0000313" key="2">
    <source>
        <dbReference type="EMBL" id="PSO07109.1"/>
    </source>
</evidence>
<comment type="caution">
    <text evidence="2">The sequence shown here is derived from an EMBL/GenBank/DDBJ whole genome shotgun (WGS) entry which is preliminary data.</text>
</comment>
<name>A0A2R6C886_9ARCH</name>
<dbReference type="InterPro" id="IPR036527">
    <property type="entry name" value="SCP2_sterol-bd_dom_sf"/>
</dbReference>
<dbReference type="Proteomes" id="UP000242015">
    <property type="component" value="Unassembled WGS sequence"/>
</dbReference>
<proteinExistence type="predicted"/>
<sequence length="108" mass="11954">MEAFRELVNRNPLVSKIIKGWDRSILIQSKDTGEAYLLIVGQGKLLSVGRAQSDAPCDIRVRASKDTLHRMFTGRAKSAELYLHGAVEVYGSPKDQLKLDGIATLLWG</sequence>
<dbReference type="InterPro" id="IPR003033">
    <property type="entry name" value="SCP2_sterol-bd_dom"/>
</dbReference>
<dbReference type="Gene3D" id="3.30.1050.10">
    <property type="entry name" value="SCP2 sterol-binding domain"/>
    <property type="match status" value="1"/>
</dbReference>
<dbReference type="EMBL" id="NEXF01000324">
    <property type="protein sequence ID" value="PSO07109.1"/>
    <property type="molecule type" value="Genomic_DNA"/>
</dbReference>
<protein>
    <recommendedName>
        <fullName evidence="1">SCP2 domain-containing protein</fullName>
    </recommendedName>
</protein>